<dbReference type="Gene3D" id="1.10.10.10">
    <property type="entry name" value="Winged helix-like DNA-binding domain superfamily/Winged helix DNA-binding domain"/>
    <property type="match status" value="1"/>
</dbReference>
<proteinExistence type="predicted"/>
<dbReference type="STRING" id="1196031.A361_10825"/>
<protein>
    <submittedName>
        <fullName evidence="1">Uncharacterized protein</fullName>
    </submittedName>
</protein>
<organism evidence="1 2">
    <name type="scientific">Cytobacillus oceanisediminis 2691</name>
    <dbReference type="NCBI Taxonomy" id="1196031"/>
    <lineage>
        <taxon>Bacteria</taxon>
        <taxon>Bacillati</taxon>
        <taxon>Bacillota</taxon>
        <taxon>Bacilli</taxon>
        <taxon>Bacillales</taxon>
        <taxon>Bacillaceae</taxon>
        <taxon>Cytobacillus</taxon>
    </lineage>
</organism>
<evidence type="ECO:0000313" key="1">
    <source>
        <dbReference type="EMBL" id="AND39608.1"/>
    </source>
</evidence>
<accession>A0A160MBC6</accession>
<reference evidence="1 2" key="1">
    <citation type="submission" date="2016-04" db="EMBL/GenBank/DDBJ databases">
        <title>Complete genome sequence of Bacillus oceanisediminis strain 2691.</title>
        <authorList>
            <person name="Jeong H."/>
            <person name="Kim H.J."/>
            <person name="Lee D.-W."/>
        </authorList>
    </citation>
    <scope>NUCLEOTIDE SEQUENCE [LARGE SCALE GENOMIC DNA]</scope>
    <source>
        <strain evidence="1 2">2691</strain>
    </source>
</reference>
<dbReference type="KEGG" id="bon:A361_10825"/>
<gene>
    <name evidence="1" type="ORF">A361_10825</name>
</gene>
<dbReference type="InterPro" id="IPR018597">
    <property type="entry name" value="Phage_Tuc2009_YjcQ"/>
</dbReference>
<dbReference type="Proteomes" id="UP000077856">
    <property type="component" value="Chromosome"/>
</dbReference>
<sequence length="88" mass="9951">MIDKSKVLTARLVIFNCIMEGEHADPEKCDVTPEEFIEIVQGMDEDRLIRNVAYSKDGRGKALIAFLNTAEITPKGEAYIDELIRKHS</sequence>
<name>A0A160MBC6_9BACI</name>
<dbReference type="RefSeq" id="WP_019381928.1">
    <property type="nucleotide sequence ID" value="NZ_CP015506.1"/>
</dbReference>
<dbReference type="Pfam" id="PF09639">
    <property type="entry name" value="YjcQ"/>
    <property type="match status" value="1"/>
</dbReference>
<evidence type="ECO:0000313" key="2">
    <source>
        <dbReference type="Proteomes" id="UP000077856"/>
    </source>
</evidence>
<dbReference type="AlphaFoldDB" id="A0A160MBC6"/>
<dbReference type="EMBL" id="CP015506">
    <property type="protein sequence ID" value="AND39608.1"/>
    <property type="molecule type" value="Genomic_DNA"/>
</dbReference>
<dbReference type="InterPro" id="IPR036388">
    <property type="entry name" value="WH-like_DNA-bd_sf"/>
</dbReference>